<proteinExistence type="predicted"/>
<name>A0AAU8GS36_9VIRU</name>
<evidence type="ECO:0000313" key="1">
    <source>
        <dbReference type="EMBL" id="XCH45224.1"/>
    </source>
</evidence>
<accession>A0AAU8GS36</accession>
<protein>
    <submittedName>
        <fullName evidence="1">Uncharacterized protein</fullName>
    </submittedName>
</protein>
<dbReference type="EMBL" id="PP931174">
    <property type="protein sequence ID" value="XCH45224.1"/>
    <property type="molecule type" value="Genomic_DNA"/>
</dbReference>
<sequence length="149" mass="16458">MTNQKTIKIECEFCGGTGIIERFAHVEDGVCYGCKGKGYNMVTATQAEKLQESKKFDMVLLPASTNTYNDKEVIKSLGFKFKGSCGWIKIISVESLEEAERISGEVGAEAKAKGLHGVFLLDINKLDNIQSPQHMQQVLRNAIKKELGN</sequence>
<organism evidence="1">
    <name type="scientific">Mammaliicoccus phage MSShimriz1</name>
    <dbReference type="NCBI Taxonomy" id="3230127"/>
    <lineage>
        <taxon>Viruses</taxon>
    </lineage>
</organism>
<reference evidence="1" key="1">
    <citation type="submission" date="2024-06" db="EMBL/GenBank/DDBJ databases">
        <authorList>
            <person name="Ashkenazi R."/>
            <person name="Lipszyc R.R."/>
            <person name="Braunstein R."/>
            <person name="Yerushalmy O."/>
            <person name="Alkalay-Oren S."/>
            <person name="Coppenhagn-Glazer S."/>
            <person name="Hazan R."/>
        </authorList>
    </citation>
    <scope>NUCLEOTIDE SEQUENCE</scope>
</reference>